<dbReference type="Proteomes" id="UP001595704">
    <property type="component" value="Unassembled WGS sequence"/>
</dbReference>
<keyword evidence="2" id="KW-1185">Reference proteome</keyword>
<reference evidence="2" key="1">
    <citation type="journal article" date="2019" name="Int. J. Syst. Evol. Microbiol.">
        <title>The Global Catalogue of Microorganisms (GCM) 10K type strain sequencing project: providing services to taxonomists for standard genome sequencing and annotation.</title>
        <authorList>
            <consortium name="The Broad Institute Genomics Platform"/>
            <consortium name="The Broad Institute Genome Sequencing Center for Infectious Disease"/>
            <person name="Wu L."/>
            <person name="Ma J."/>
        </authorList>
    </citation>
    <scope>NUCLEOTIDE SEQUENCE [LARGE SCALE GENOMIC DNA]</scope>
    <source>
        <strain evidence="2">KCTC 42282</strain>
    </source>
</reference>
<evidence type="ECO:0000313" key="2">
    <source>
        <dbReference type="Proteomes" id="UP001595704"/>
    </source>
</evidence>
<accession>A0ABV7ULM6</accession>
<evidence type="ECO:0000313" key="1">
    <source>
        <dbReference type="EMBL" id="MFC3638954.1"/>
    </source>
</evidence>
<protein>
    <submittedName>
        <fullName evidence="1">Uncharacterized protein</fullName>
    </submittedName>
</protein>
<organism evidence="1 2">
    <name type="scientific">Camelimonas fluminis</name>
    <dbReference type="NCBI Taxonomy" id="1576911"/>
    <lineage>
        <taxon>Bacteria</taxon>
        <taxon>Pseudomonadati</taxon>
        <taxon>Pseudomonadota</taxon>
        <taxon>Alphaproteobacteria</taxon>
        <taxon>Hyphomicrobiales</taxon>
        <taxon>Chelatococcaceae</taxon>
        <taxon>Camelimonas</taxon>
    </lineage>
</organism>
<sequence length="207" mass="22278">MNGIYSNTYDEEIMPVITSNANDENEFLLNLPQGSTLEYISGSFYDGSGDSPDVPISAQDGSGTFTIVVDVDRSGSSDAANSFVDTCGGEDHVFSPFADKNTPRPDKLNFYFGLTVTFGGDVAKTGVVTSKINIYVGEGKQGGGHNNWWMGYTNLNQDGLSYNQANLPVPNSVTCTNVSETLYLAEQLAGSGDVNQYKIRLNGYRTS</sequence>
<comment type="caution">
    <text evidence="1">The sequence shown here is derived from an EMBL/GenBank/DDBJ whole genome shotgun (WGS) entry which is preliminary data.</text>
</comment>
<dbReference type="EMBL" id="JBHRYC010000086">
    <property type="protein sequence ID" value="MFC3638954.1"/>
    <property type="molecule type" value="Genomic_DNA"/>
</dbReference>
<name>A0ABV7ULM6_9HYPH</name>
<gene>
    <name evidence="1" type="ORF">ACFONL_16565</name>
</gene>
<dbReference type="RefSeq" id="WP_191318337.1">
    <property type="nucleotide sequence ID" value="NZ_BNCG01000003.1"/>
</dbReference>
<proteinExistence type="predicted"/>